<dbReference type="Proteomes" id="UP000011592">
    <property type="component" value="Unassembled WGS sequence"/>
</dbReference>
<evidence type="ECO:0000313" key="3">
    <source>
        <dbReference type="Proteomes" id="UP000011592"/>
    </source>
</evidence>
<keyword evidence="1" id="KW-0472">Membrane</keyword>
<feature type="transmembrane region" description="Helical" evidence="1">
    <location>
        <begin position="42"/>
        <end position="62"/>
    </location>
</feature>
<keyword evidence="3" id="KW-1185">Reference proteome</keyword>
<evidence type="ECO:0000313" key="2">
    <source>
        <dbReference type="EMBL" id="ELY75675.1"/>
    </source>
</evidence>
<reference evidence="2 3" key="1">
    <citation type="journal article" date="2014" name="PLoS Genet.">
        <title>Phylogenetically driven sequencing of extremely halophilic archaea reveals strategies for static and dynamic osmo-response.</title>
        <authorList>
            <person name="Becker E.A."/>
            <person name="Seitzer P.M."/>
            <person name="Tritt A."/>
            <person name="Larsen D."/>
            <person name="Krusor M."/>
            <person name="Yao A.I."/>
            <person name="Wu D."/>
            <person name="Madern D."/>
            <person name="Eisen J.A."/>
            <person name="Darling A.E."/>
            <person name="Facciotti M.T."/>
        </authorList>
    </citation>
    <scope>NUCLEOTIDE SEQUENCE [LARGE SCALE GENOMIC DNA]</scope>
    <source>
        <strain evidence="2 3">JCM 14663</strain>
    </source>
</reference>
<accession>L9YN69</accession>
<protein>
    <submittedName>
        <fullName evidence="2">Uncharacterized protein</fullName>
    </submittedName>
</protein>
<keyword evidence="1" id="KW-0812">Transmembrane</keyword>
<sequence>MELIWEQFVPPYYVDEMSTGIQLILFEKVKQSEYRSWKLVKIFTAAGVLFSLLLSTTFYRFIYLQNRWFIPYLGNVPIDLLFNTAAIIFQAPVSELGQPFVPKEIPPGEQLLYIIFNFTTVLLFTLGVINLLRFISERVLNIIYSLFSSILDADQGLDTIVWPIWVTFAHNLLFYVALYNDWAAI</sequence>
<gene>
    <name evidence="2" type="ORF">C486_19169</name>
</gene>
<feature type="transmembrane region" description="Helical" evidence="1">
    <location>
        <begin position="69"/>
        <end position="91"/>
    </location>
</feature>
<name>L9YN69_9EURY</name>
<organism evidence="2 3">
    <name type="scientific">Natrinema gari JCM 14663</name>
    <dbReference type="NCBI Taxonomy" id="1230459"/>
    <lineage>
        <taxon>Archaea</taxon>
        <taxon>Methanobacteriati</taxon>
        <taxon>Methanobacteriota</taxon>
        <taxon>Stenosarchaea group</taxon>
        <taxon>Halobacteria</taxon>
        <taxon>Halobacteriales</taxon>
        <taxon>Natrialbaceae</taxon>
        <taxon>Natrinema</taxon>
    </lineage>
</organism>
<keyword evidence="1" id="KW-1133">Transmembrane helix</keyword>
<dbReference type="EMBL" id="AOIJ01000085">
    <property type="protein sequence ID" value="ELY75675.1"/>
    <property type="molecule type" value="Genomic_DNA"/>
</dbReference>
<feature type="transmembrane region" description="Helical" evidence="1">
    <location>
        <begin position="111"/>
        <end position="132"/>
    </location>
</feature>
<evidence type="ECO:0000256" key="1">
    <source>
        <dbReference type="SAM" id="Phobius"/>
    </source>
</evidence>
<dbReference type="AlphaFoldDB" id="L9YN69"/>
<proteinExistence type="predicted"/>
<comment type="caution">
    <text evidence="2">The sequence shown here is derived from an EMBL/GenBank/DDBJ whole genome shotgun (WGS) entry which is preliminary data.</text>
</comment>